<evidence type="ECO:0000256" key="5">
    <source>
        <dbReference type="ARBA" id="ARBA00023136"/>
    </source>
</evidence>
<dbReference type="OrthoDB" id="2370124at2"/>
<dbReference type="GO" id="GO:0009847">
    <property type="term" value="P:spore germination"/>
    <property type="evidence" value="ECO:0007669"/>
    <property type="project" value="InterPro"/>
</dbReference>
<evidence type="ECO:0000313" key="10">
    <source>
        <dbReference type="EMBL" id="MBA4542480.1"/>
    </source>
</evidence>
<evidence type="ECO:0000259" key="9">
    <source>
        <dbReference type="Pfam" id="PF25198"/>
    </source>
</evidence>
<dbReference type="GO" id="GO:0016020">
    <property type="term" value="C:membrane"/>
    <property type="evidence" value="ECO:0007669"/>
    <property type="project" value="UniProtKB-SubCell"/>
</dbReference>
<comment type="similarity">
    <text evidence="2">Belongs to the GerABKC lipoprotein family.</text>
</comment>
<evidence type="ECO:0000259" key="8">
    <source>
        <dbReference type="Pfam" id="PF05504"/>
    </source>
</evidence>
<dbReference type="AlphaFoldDB" id="A0A7W1X9H4"/>
<dbReference type="RefSeq" id="WP_033100289.1">
    <property type="nucleotide sequence ID" value="NZ_JACEIP010000007.1"/>
</dbReference>
<comment type="caution">
    <text evidence="10">The sequence shown here is derived from an EMBL/GenBank/DDBJ whole genome shotgun (WGS) entry which is preliminary data.</text>
</comment>
<dbReference type="InterPro" id="IPR008844">
    <property type="entry name" value="Spore_GerAC-like"/>
</dbReference>
<proteinExistence type="inferred from homology"/>
<dbReference type="PANTHER" id="PTHR35789">
    <property type="entry name" value="SPORE GERMINATION PROTEIN B3"/>
    <property type="match status" value="1"/>
</dbReference>
<keyword evidence="7" id="KW-0449">Lipoprotein</keyword>
<evidence type="ECO:0000256" key="7">
    <source>
        <dbReference type="ARBA" id="ARBA00023288"/>
    </source>
</evidence>
<gene>
    <name evidence="10" type="ORF">H1164_06130</name>
</gene>
<dbReference type="InterPro" id="IPR046953">
    <property type="entry name" value="Spore_GerAC-like_C"/>
</dbReference>
<dbReference type="InterPro" id="IPR038501">
    <property type="entry name" value="Spore_GerAC_C_sf"/>
</dbReference>
<evidence type="ECO:0000256" key="1">
    <source>
        <dbReference type="ARBA" id="ARBA00004635"/>
    </source>
</evidence>
<name>A0A7W1X9H4_9BACL</name>
<dbReference type="Proteomes" id="UP000530514">
    <property type="component" value="Unassembled WGS sequence"/>
</dbReference>
<evidence type="ECO:0000256" key="6">
    <source>
        <dbReference type="ARBA" id="ARBA00023139"/>
    </source>
</evidence>
<evidence type="ECO:0000256" key="4">
    <source>
        <dbReference type="ARBA" id="ARBA00022729"/>
    </source>
</evidence>
<dbReference type="Gene3D" id="3.30.300.210">
    <property type="entry name" value="Nutrient germinant receptor protein C, domain 3"/>
    <property type="match status" value="1"/>
</dbReference>
<dbReference type="PROSITE" id="PS51257">
    <property type="entry name" value="PROKAR_LIPOPROTEIN"/>
    <property type="match status" value="1"/>
</dbReference>
<keyword evidence="4" id="KW-0732">Signal</keyword>
<feature type="domain" description="Spore germination protein N-terminal" evidence="9">
    <location>
        <begin position="24"/>
        <end position="201"/>
    </location>
</feature>
<protein>
    <submittedName>
        <fullName evidence="10">Ger(X)C family spore germination protein</fullName>
    </submittedName>
</protein>
<dbReference type="NCBIfam" id="TIGR02887">
    <property type="entry name" value="spore_ger_x_C"/>
    <property type="match status" value="1"/>
</dbReference>
<feature type="domain" description="Spore germination GerAC-like C-terminal" evidence="8">
    <location>
        <begin position="210"/>
        <end position="369"/>
    </location>
</feature>
<sequence>MKYLLRAKGFIVLLSLFLLTGCWDSIEIEKRAVIVSLAIDKGKKGYEVTAQVPSPGQIVGGGGGGGGKGGPGAVQSFTAEGETLRDALSELQSKVNNPIFLGHLQTLLLSKDVAKEGISRHLDALRRSPEIRRHMWPIVIDGKAKEAMKTQVGLEPIPTDYLRDQIDTGVKIGKLPTIDLGQVMIELSNPQKRNPLINMFKAQKEQFDWEGMAVFRGDRMVGVLDERLLTPIMHIHRQRSGADLSVPCGKAEGTFFFHPENARRKVTVKNGKVDIQVKIEGEINEKTCPIQITEKSTYQQLSQLVAREYEKIAKKLVERSQKEFRVDVMGIGNYVHAFYPKFYEKMQWRSRYANIPIQIHYKVTLRRIGLESS</sequence>
<evidence type="ECO:0000256" key="3">
    <source>
        <dbReference type="ARBA" id="ARBA00022544"/>
    </source>
</evidence>
<dbReference type="Pfam" id="PF25198">
    <property type="entry name" value="Spore_GerAC_N"/>
    <property type="match status" value="1"/>
</dbReference>
<keyword evidence="5" id="KW-0472">Membrane</keyword>
<evidence type="ECO:0000313" key="11">
    <source>
        <dbReference type="Proteomes" id="UP000530514"/>
    </source>
</evidence>
<accession>A0A7W1X9H4</accession>
<keyword evidence="3" id="KW-0309">Germination</keyword>
<dbReference type="Pfam" id="PF05504">
    <property type="entry name" value="Spore_GerAC"/>
    <property type="match status" value="1"/>
</dbReference>
<organism evidence="10 11">
    <name type="scientific">Thermoactinomyces daqus</name>
    <dbReference type="NCBI Taxonomy" id="1329516"/>
    <lineage>
        <taxon>Bacteria</taxon>
        <taxon>Bacillati</taxon>
        <taxon>Bacillota</taxon>
        <taxon>Bacilli</taxon>
        <taxon>Bacillales</taxon>
        <taxon>Thermoactinomycetaceae</taxon>
        <taxon>Thermoactinomyces</taxon>
    </lineage>
</organism>
<comment type="subcellular location">
    <subcellularLocation>
        <location evidence="1">Membrane</location>
        <topology evidence="1">Lipid-anchor</topology>
    </subcellularLocation>
</comment>
<dbReference type="PANTHER" id="PTHR35789:SF1">
    <property type="entry name" value="SPORE GERMINATION PROTEIN B3"/>
    <property type="match status" value="1"/>
</dbReference>
<dbReference type="InterPro" id="IPR057336">
    <property type="entry name" value="GerAC_N"/>
</dbReference>
<evidence type="ECO:0000256" key="2">
    <source>
        <dbReference type="ARBA" id="ARBA00007886"/>
    </source>
</evidence>
<keyword evidence="11" id="KW-1185">Reference proteome</keyword>
<dbReference type="EMBL" id="JACEIP010000007">
    <property type="protein sequence ID" value="MBA4542480.1"/>
    <property type="molecule type" value="Genomic_DNA"/>
</dbReference>
<reference evidence="10 11" key="1">
    <citation type="submission" date="2020-07" db="EMBL/GenBank/DDBJ databases">
        <authorList>
            <person name="Feng H."/>
        </authorList>
    </citation>
    <scope>NUCLEOTIDE SEQUENCE [LARGE SCALE GENOMIC DNA]</scope>
    <source>
        <strain evidence="11">s-11</strain>
    </source>
</reference>
<keyword evidence="6" id="KW-0564">Palmitate</keyword>